<evidence type="ECO:0000256" key="6">
    <source>
        <dbReference type="ARBA" id="ARBA00022989"/>
    </source>
</evidence>
<keyword evidence="5 13" id="KW-0812">Transmembrane</keyword>
<name>A0A4U5M094_STECR</name>
<protein>
    <recommendedName>
        <fullName evidence="17">EGF-like domain-containing protein</fullName>
    </recommendedName>
</protein>
<keyword evidence="16" id="KW-1185">Reference proteome</keyword>
<dbReference type="Proteomes" id="UP000298663">
    <property type="component" value="Unassembled WGS sequence"/>
</dbReference>
<evidence type="ECO:0000256" key="4">
    <source>
        <dbReference type="ARBA" id="ARBA00022461"/>
    </source>
</evidence>
<evidence type="ECO:0000256" key="5">
    <source>
        <dbReference type="ARBA" id="ARBA00022692"/>
    </source>
</evidence>
<gene>
    <name evidence="15" type="ORF">L596_026073</name>
</gene>
<evidence type="ECO:0000256" key="12">
    <source>
        <dbReference type="ARBA" id="ARBA00023303"/>
    </source>
</evidence>
<dbReference type="Pfam" id="PF00858">
    <property type="entry name" value="ASC"/>
    <property type="match status" value="1"/>
</dbReference>
<evidence type="ECO:0008006" key="17">
    <source>
        <dbReference type="Google" id="ProtNLM"/>
    </source>
</evidence>
<dbReference type="PANTHER" id="PTHR11690">
    <property type="entry name" value="AMILORIDE-SENSITIVE SODIUM CHANNEL-RELATED"/>
    <property type="match status" value="1"/>
</dbReference>
<dbReference type="GO" id="GO:0005886">
    <property type="term" value="C:plasma membrane"/>
    <property type="evidence" value="ECO:0007669"/>
    <property type="project" value="TreeGrafter"/>
</dbReference>
<dbReference type="STRING" id="34508.A0A4U5M094"/>
<keyword evidence="8 13" id="KW-0406">Ion transport</keyword>
<evidence type="ECO:0000256" key="7">
    <source>
        <dbReference type="ARBA" id="ARBA00023053"/>
    </source>
</evidence>
<evidence type="ECO:0000256" key="1">
    <source>
        <dbReference type="ARBA" id="ARBA00004141"/>
    </source>
</evidence>
<evidence type="ECO:0000256" key="2">
    <source>
        <dbReference type="ARBA" id="ARBA00007193"/>
    </source>
</evidence>
<reference evidence="15 16" key="2">
    <citation type="journal article" date="2019" name="G3 (Bethesda)">
        <title>Hybrid Assembly of the Genome of the Entomopathogenic Nematode Steinernema carpocapsae Identifies the X-Chromosome.</title>
        <authorList>
            <person name="Serra L."/>
            <person name="Macchietto M."/>
            <person name="Macias-Munoz A."/>
            <person name="McGill C.J."/>
            <person name="Rodriguez I.M."/>
            <person name="Rodriguez B."/>
            <person name="Murad R."/>
            <person name="Mortazavi A."/>
        </authorList>
    </citation>
    <scope>NUCLEOTIDE SEQUENCE [LARGE SCALE GENOMIC DNA]</scope>
    <source>
        <strain evidence="15 16">ALL</strain>
    </source>
</reference>
<evidence type="ECO:0000256" key="9">
    <source>
        <dbReference type="ARBA" id="ARBA00023136"/>
    </source>
</evidence>
<dbReference type="EMBL" id="AZBU02000010">
    <property type="protein sequence ID" value="TKR62066.1"/>
    <property type="molecule type" value="Genomic_DNA"/>
</dbReference>
<evidence type="ECO:0000256" key="8">
    <source>
        <dbReference type="ARBA" id="ARBA00023065"/>
    </source>
</evidence>
<evidence type="ECO:0000256" key="11">
    <source>
        <dbReference type="ARBA" id="ARBA00023201"/>
    </source>
</evidence>
<evidence type="ECO:0000256" key="10">
    <source>
        <dbReference type="ARBA" id="ARBA00023180"/>
    </source>
</evidence>
<keyword evidence="7" id="KW-0915">Sodium</keyword>
<keyword evidence="11 13" id="KW-0739">Sodium transport</keyword>
<sequence length="384" mass="44079">MCDKGQRRKVYRPVNDFSCECSRRWAGKECTINAMIWELLKNFKSYNDDTVKMLEDILEKPELIKETVPFFLALFSQEHQANISWDHEDMFTYASFEGRELDISKDLVQWNAATLGNCFTFNHDSRSEKMTLRENGEQEGFRALVNVRQDEYLHWIDTSSLLVFVHSSKETVFGESVRFQAKPGTETSLMTSLTSFERLGGRYGKCVLDKSEVASYYYDGDYMTDGCLRSCYQDEVFKACKCMDPRYPRQEDAPVCDLSQRSCILELSRKKGDPSTWSDCKCPLPCSSTQYNVRWSQTALSTSEDDCSKYAMNNKTFGACARKKGNVLINVYLPYIIQNTFKEEPKIDFNKFIANLGGLLGVLCGISIITFIEFGFLIVRLAFA</sequence>
<dbReference type="PANTHER" id="PTHR11690:SF177">
    <property type="entry name" value="EGF-LIKE DOMAIN-CONTAINING PROTEIN"/>
    <property type="match status" value="1"/>
</dbReference>
<evidence type="ECO:0000313" key="15">
    <source>
        <dbReference type="EMBL" id="TKR62066.1"/>
    </source>
</evidence>
<evidence type="ECO:0000256" key="14">
    <source>
        <dbReference type="SAM" id="Phobius"/>
    </source>
</evidence>
<dbReference type="InterPro" id="IPR001873">
    <property type="entry name" value="ENaC"/>
</dbReference>
<dbReference type="PRINTS" id="PR01078">
    <property type="entry name" value="AMINACHANNEL"/>
</dbReference>
<dbReference type="Gene3D" id="1.10.287.770">
    <property type="entry name" value="YojJ-like"/>
    <property type="match status" value="1"/>
</dbReference>
<feature type="transmembrane region" description="Helical" evidence="14">
    <location>
        <begin position="352"/>
        <end position="379"/>
    </location>
</feature>
<evidence type="ECO:0000256" key="3">
    <source>
        <dbReference type="ARBA" id="ARBA00022448"/>
    </source>
</evidence>
<accession>A0A4U5M094</accession>
<keyword evidence="12 13" id="KW-0407">Ion channel</keyword>
<keyword evidence="10" id="KW-0325">Glycoprotein</keyword>
<keyword evidence="3 13" id="KW-0813">Transport</keyword>
<keyword evidence="4 13" id="KW-0894">Sodium channel</keyword>
<keyword evidence="6 14" id="KW-1133">Transmembrane helix</keyword>
<keyword evidence="9 14" id="KW-0472">Membrane</keyword>
<dbReference type="AlphaFoldDB" id="A0A4U5M094"/>
<proteinExistence type="inferred from homology"/>
<comment type="subcellular location">
    <subcellularLocation>
        <location evidence="1">Membrane</location>
        <topology evidence="1">Multi-pass membrane protein</topology>
    </subcellularLocation>
</comment>
<comment type="caution">
    <text evidence="15">The sequence shown here is derived from an EMBL/GenBank/DDBJ whole genome shotgun (WGS) entry which is preliminary data.</text>
</comment>
<organism evidence="15 16">
    <name type="scientific">Steinernema carpocapsae</name>
    <name type="common">Entomopathogenic nematode</name>
    <dbReference type="NCBI Taxonomy" id="34508"/>
    <lineage>
        <taxon>Eukaryota</taxon>
        <taxon>Metazoa</taxon>
        <taxon>Ecdysozoa</taxon>
        <taxon>Nematoda</taxon>
        <taxon>Chromadorea</taxon>
        <taxon>Rhabditida</taxon>
        <taxon>Tylenchina</taxon>
        <taxon>Panagrolaimomorpha</taxon>
        <taxon>Strongyloidoidea</taxon>
        <taxon>Steinernematidae</taxon>
        <taxon>Steinernema</taxon>
    </lineage>
</organism>
<reference evidence="15 16" key="1">
    <citation type="journal article" date="2015" name="Genome Biol.">
        <title>Comparative genomics of Steinernema reveals deeply conserved gene regulatory networks.</title>
        <authorList>
            <person name="Dillman A.R."/>
            <person name="Macchietto M."/>
            <person name="Porter C.F."/>
            <person name="Rogers A."/>
            <person name="Williams B."/>
            <person name="Antoshechkin I."/>
            <person name="Lee M.M."/>
            <person name="Goodwin Z."/>
            <person name="Lu X."/>
            <person name="Lewis E.E."/>
            <person name="Goodrich-Blair H."/>
            <person name="Stock S.P."/>
            <person name="Adams B.J."/>
            <person name="Sternberg P.W."/>
            <person name="Mortazavi A."/>
        </authorList>
    </citation>
    <scope>NUCLEOTIDE SEQUENCE [LARGE SCALE GENOMIC DNA]</scope>
    <source>
        <strain evidence="15 16">ALL</strain>
    </source>
</reference>
<dbReference type="OrthoDB" id="5800348at2759"/>
<evidence type="ECO:0000256" key="13">
    <source>
        <dbReference type="RuleBase" id="RU000679"/>
    </source>
</evidence>
<dbReference type="GO" id="GO:0015280">
    <property type="term" value="F:ligand-gated sodium channel activity"/>
    <property type="evidence" value="ECO:0007669"/>
    <property type="project" value="TreeGrafter"/>
</dbReference>
<evidence type="ECO:0000313" key="16">
    <source>
        <dbReference type="Proteomes" id="UP000298663"/>
    </source>
</evidence>
<dbReference type="Gene3D" id="2.60.470.10">
    <property type="entry name" value="Acid-sensing ion channels like domains"/>
    <property type="match status" value="1"/>
</dbReference>
<comment type="similarity">
    <text evidence="2 13">Belongs to the amiloride-sensitive sodium channel (TC 1.A.6) family.</text>
</comment>